<dbReference type="AlphaFoldDB" id="A0A1G7VQG8"/>
<dbReference type="Gene3D" id="2.40.360.20">
    <property type="match status" value="1"/>
</dbReference>
<evidence type="ECO:0000256" key="2">
    <source>
        <dbReference type="SAM" id="Coils"/>
    </source>
</evidence>
<dbReference type="InterPro" id="IPR015917">
    <property type="entry name" value="Pept_C14A"/>
</dbReference>
<dbReference type="InterPro" id="IPR011600">
    <property type="entry name" value="Pept_C14_caspase"/>
</dbReference>
<comment type="similarity">
    <text evidence="1">Belongs to the peptidase C14A family.</text>
</comment>
<dbReference type="OrthoDB" id="9768004at2"/>
<accession>A0A1G7VQG8</accession>
<dbReference type="SMART" id="SM00115">
    <property type="entry name" value="CASc"/>
    <property type="match status" value="1"/>
</dbReference>
<dbReference type="PANTHER" id="PTHR22576">
    <property type="entry name" value="MUCOSA ASSOCIATED LYMPHOID TISSUE LYMPHOMA TRANSLOCATION PROTEIN 1/PARACASPASE"/>
    <property type="match status" value="1"/>
</dbReference>
<dbReference type="Proteomes" id="UP000198607">
    <property type="component" value="Unassembled WGS sequence"/>
</dbReference>
<dbReference type="GO" id="GO:0006508">
    <property type="term" value="P:proteolysis"/>
    <property type="evidence" value="ECO:0007669"/>
    <property type="project" value="InterPro"/>
</dbReference>
<proteinExistence type="inferred from homology"/>
<keyword evidence="5" id="KW-1185">Reference proteome</keyword>
<dbReference type="Gene3D" id="3.40.50.1460">
    <property type="match status" value="1"/>
</dbReference>
<gene>
    <name evidence="4" type="ORF">SAMN05660652_00270</name>
</gene>
<dbReference type="PROSITE" id="PS50208">
    <property type="entry name" value="CASPASE_P20"/>
    <property type="match status" value="1"/>
</dbReference>
<organism evidence="4 5">
    <name type="scientific">Propionivibrio dicarboxylicus</name>
    <dbReference type="NCBI Taxonomy" id="83767"/>
    <lineage>
        <taxon>Bacteria</taxon>
        <taxon>Pseudomonadati</taxon>
        <taxon>Pseudomonadota</taxon>
        <taxon>Betaproteobacteria</taxon>
        <taxon>Rhodocyclales</taxon>
        <taxon>Rhodocyclaceae</taxon>
        <taxon>Propionivibrio</taxon>
    </lineage>
</organism>
<keyword evidence="2" id="KW-0175">Coiled coil</keyword>
<reference evidence="4 5" key="1">
    <citation type="submission" date="2016-10" db="EMBL/GenBank/DDBJ databases">
        <authorList>
            <person name="de Groot N.N."/>
        </authorList>
    </citation>
    <scope>NUCLEOTIDE SEQUENCE [LARGE SCALE GENOMIC DNA]</scope>
    <source>
        <strain evidence="4 5">DSM 5885</strain>
    </source>
</reference>
<dbReference type="STRING" id="83767.SAMN05660652_00270"/>
<dbReference type="InterPro" id="IPR052039">
    <property type="entry name" value="Caspase-related_regulators"/>
</dbReference>
<evidence type="ECO:0000313" key="5">
    <source>
        <dbReference type="Proteomes" id="UP000198607"/>
    </source>
</evidence>
<dbReference type="InterPro" id="IPR001309">
    <property type="entry name" value="Pept_C14_p20"/>
</dbReference>
<feature type="domain" description="Caspase family p20" evidence="3">
    <location>
        <begin position="79"/>
        <end position="183"/>
    </location>
</feature>
<protein>
    <submittedName>
        <fullName evidence="4">Caspase domain-containing protein</fullName>
    </submittedName>
</protein>
<dbReference type="GO" id="GO:0004197">
    <property type="term" value="F:cysteine-type endopeptidase activity"/>
    <property type="evidence" value="ECO:0007669"/>
    <property type="project" value="InterPro"/>
</dbReference>
<dbReference type="PANTHER" id="PTHR22576:SF37">
    <property type="entry name" value="MUCOSA-ASSOCIATED LYMPHOID TISSUE LYMPHOMA TRANSLOCATION PROTEIN 1"/>
    <property type="match status" value="1"/>
</dbReference>
<name>A0A1G7VQG8_9RHOO</name>
<evidence type="ECO:0000313" key="4">
    <source>
        <dbReference type="EMBL" id="SDG62055.1"/>
    </source>
</evidence>
<sequence>MEIWYDALFISRAKNISVMWRSLLPLFVVVMQFVVAGQATCVELAKKGMPSASEDGARVAVVIGNSRYPSGALVNPRNDATAIASALKKLKFDVELKLDATKADLDGVFKRFSGKADQSAVAVVFYAGHGIQVSGNNYLIPIDANPQSERDLKREMVRLDDVIDDMGSAKVKIVFFDACRDNPLTRSFSRGGSRGMAAPSEATGTLISFSTKHGNTALDGDGKNSPYTGALLAALEGSQRMEIEQLLRKVQQDVKRDTRGQQEPWRYGSLDGDFYFLTPVPEANTAAVQKEMVDKAVAEAVTEALRQANEQSAKERAETQQRVNEQAVAEALRKANEQVARERAEAERKAEERIARERAEIEQRAARERSELKESMERMLKEAIERQNALLLAEREARKASGEAVVPQAPVTTVVAAPERKPETSLQLAMVPSSLRQDDKRPASSLLADAAVNAGDAWEYAVRDEKFGGKGHRLVFRVKAMSGGKSLEEFTWDGGNRTEWVVGGELMAVAVPGDSRFMFAPHWANDSLPSGIDVMSGNFPRCNPLEGGFCRVANLKQSGTETITVAAGTFNTIRLEGWINATNSSGTGTAPVVAWYSKDQRRLIKQIVTSSKNNPNWNFKEVIELKAIHPAGSR</sequence>
<dbReference type="Pfam" id="PF00656">
    <property type="entry name" value="Peptidase_C14"/>
    <property type="match status" value="1"/>
</dbReference>
<evidence type="ECO:0000259" key="3">
    <source>
        <dbReference type="PROSITE" id="PS50208"/>
    </source>
</evidence>
<dbReference type="EMBL" id="FNCY01000001">
    <property type="protein sequence ID" value="SDG62055.1"/>
    <property type="molecule type" value="Genomic_DNA"/>
</dbReference>
<feature type="coiled-coil region" evidence="2">
    <location>
        <begin position="298"/>
        <end position="382"/>
    </location>
</feature>
<evidence type="ECO:0000256" key="1">
    <source>
        <dbReference type="ARBA" id="ARBA00010134"/>
    </source>
</evidence>
<dbReference type="SUPFAM" id="SSF52129">
    <property type="entry name" value="Caspase-like"/>
    <property type="match status" value="1"/>
</dbReference>
<dbReference type="InterPro" id="IPR029030">
    <property type="entry name" value="Caspase-like_dom_sf"/>
</dbReference>